<dbReference type="EMBL" id="FN668641">
    <property type="protein sequence ID" value="CBK21303.2"/>
    <property type="molecule type" value="Genomic_DNA"/>
</dbReference>
<evidence type="ECO:0000313" key="1">
    <source>
        <dbReference type="EMBL" id="CBK21303.2"/>
    </source>
</evidence>
<sequence>MEISSILISMRKLESHCLLLLHRRQKSNIIAAEKEFVVNVLSLCPKMSTIDWIHLPKTNKSQYLQICPFPKMLVSLAS</sequence>
<dbReference type="InParanoid" id="D8LZR4"/>
<proteinExistence type="predicted"/>
<dbReference type="Proteomes" id="UP000008312">
    <property type="component" value="Unassembled WGS sequence"/>
</dbReference>
<evidence type="ECO:0000313" key="2">
    <source>
        <dbReference type="Proteomes" id="UP000008312"/>
    </source>
</evidence>
<accession>D8LZR4</accession>
<protein>
    <submittedName>
        <fullName evidence="1">Uncharacterized protein</fullName>
    </submittedName>
</protein>
<keyword evidence="2" id="KW-1185">Reference proteome</keyword>
<name>D8LZR4_BLAHO</name>
<gene>
    <name evidence="1" type="ORF">GSBLH_T00001487001</name>
</gene>
<organism evidence="1">
    <name type="scientific">Blastocystis hominis</name>
    <dbReference type="NCBI Taxonomy" id="12968"/>
    <lineage>
        <taxon>Eukaryota</taxon>
        <taxon>Sar</taxon>
        <taxon>Stramenopiles</taxon>
        <taxon>Bigyra</taxon>
        <taxon>Opalozoa</taxon>
        <taxon>Opalinata</taxon>
        <taxon>Blastocystidae</taxon>
        <taxon>Blastocystis</taxon>
    </lineage>
</organism>
<reference evidence="1" key="1">
    <citation type="submission" date="2010-02" db="EMBL/GenBank/DDBJ databases">
        <title>Sequencing and annotation of the Blastocystis hominis genome.</title>
        <authorList>
            <person name="Wincker P."/>
        </authorList>
    </citation>
    <scope>NUCLEOTIDE SEQUENCE</scope>
    <source>
        <strain evidence="1">Singapore isolate B</strain>
    </source>
</reference>
<dbReference type="RefSeq" id="XP_012895351.1">
    <property type="nucleotide sequence ID" value="XM_013039897.1"/>
</dbReference>
<dbReference type="AlphaFoldDB" id="D8LZR4"/>
<dbReference type="GeneID" id="24918737"/>